<keyword evidence="10" id="KW-0067">ATP-binding</keyword>
<organism evidence="19 20">
    <name type="scientific">Haloferax volcanii (strain ATCC 29605 / DSM 3757 / JCM 8879 / NBRC 14742 / NCIMB 2012 / VKM B-1768 / DS2)</name>
    <name type="common">Halobacterium volcanii</name>
    <dbReference type="NCBI Taxonomy" id="309800"/>
    <lineage>
        <taxon>Archaea</taxon>
        <taxon>Methanobacteriati</taxon>
        <taxon>Methanobacteriota</taxon>
        <taxon>Stenosarchaea group</taxon>
        <taxon>Halobacteria</taxon>
        <taxon>Halobacteriales</taxon>
        <taxon>Haloferacaceae</taxon>
        <taxon>Haloferax</taxon>
    </lineage>
</organism>
<dbReference type="Gene3D" id="3.40.1110.10">
    <property type="entry name" value="Calcium-transporting ATPase, cytoplasmic domain N"/>
    <property type="match status" value="1"/>
</dbReference>
<dbReference type="SUPFAM" id="SSF81665">
    <property type="entry name" value="Calcium ATPase, transmembrane domain M"/>
    <property type="match status" value="1"/>
</dbReference>
<dbReference type="NCBIfam" id="TIGR01525">
    <property type="entry name" value="ATPase-IB_hvy"/>
    <property type="match status" value="1"/>
</dbReference>
<dbReference type="InterPro" id="IPR023299">
    <property type="entry name" value="ATPase_P-typ_cyto_dom_N"/>
</dbReference>
<evidence type="ECO:0000256" key="9">
    <source>
        <dbReference type="ARBA" id="ARBA00022796"/>
    </source>
</evidence>
<dbReference type="NCBIfam" id="TIGR01494">
    <property type="entry name" value="ATPase_P-type"/>
    <property type="match status" value="2"/>
</dbReference>
<feature type="region of interest" description="Disordered" evidence="16">
    <location>
        <begin position="1"/>
        <end position="63"/>
    </location>
</feature>
<dbReference type="NCBIfam" id="TIGR00003">
    <property type="entry name" value="copper ion binding protein"/>
    <property type="match status" value="1"/>
</dbReference>
<feature type="transmembrane region" description="Helical" evidence="17">
    <location>
        <begin position="503"/>
        <end position="523"/>
    </location>
</feature>
<keyword evidence="11" id="KW-1278">Translocase</keyword>
<keyword evidence="13" id="KW-0186">Copper</keyword>
<dbReference type="NCBIfam" id="TIGR01512">
    <property type="entry name" value="ATPase-IB2_Cd"/>
    <property type="match status" value="1"/>
</dbReference>
<evidence type="ECO:0000256" key="8">
    <source>
        <dbReference type="ARBA" id="ARBA00022741"/>
    </source>
</evidence>
<feature type="domain" description="HMA" evidence="18">
    <location>
        <begin position="60"/>
        <end position="126"/>
    </location>
</feature>
<keyword evidence="5 17" id="KW-0812">Transmembrane</keyword>
<evidence type="ECO:0000256" key="11">
    <source>
        <dbReference type="ARBA" id="ARBA00022967"/>
    </source>
</evidence>
<evidence type="ECO:0000256" key="12">
    <source>
        <dbReference type="ARBA" id="ARBA00022989"/>
    </source>
</evidence>
<dbReference type="OrthoDB" id="8588at2157"/>
<dbReference type="InterPro" id="IPR018303">
    <property type="entry name" value="ATPase_P-typ_P_site"/>
</dbReference>
<keyword evidence="7" id="KW-0677">Repeat</keyword>
<dbReference type="SFLD" id="SFLDF00027">
    <property type="entry name" value="p-type_atpase"/>
    <property type="match status" value="1"/>
</dbReference>
<dbReference type="InterPro" id="IPR023298">
    <property type="entry name" value="ATPase_P-typ_TM_dom_sf"/>
</dbReference>
<keyword evidence="14" id="KW-0406">Ion transport</keyword>
<dbReference type="GeneID" id="8923477"/>
<feature type="transmembrane region" description="Helical" evidence="17">
    <location>
        <begin position="260"/>
        <end position="287"/>
    </location>
</feature>
<dbReference type="GO" id="GO:0005507">
    <property type="term" value="F:copper ion binding"/>
    <property type="evidence" value="ECO:0007669"/>
    <property type="project" value="InterPro"/>
</dbReference>
<dbReference type="InterPro" id="IPR027256">
    <property type="entry name" value="P-typ_ATPase_IB"/>
</dbReference>
<dbReference type="PRINTS" id="PR00119">
    <property type="entry name" value="CATATPASE"/>
</dbReference>
<evidence type="ECO:0000256" key="2">
    <source>
        <dbReference type="ARBA" id="ARBA00006024"/>
    </source>
</evidence>
<evidence type="ECO:0000259" key="18">
    <source>
        <dbReference type="PROSITE" id="PS50846"/>
    </source>
</evidence>
<dbReference type="InterPro" id="IPR044492">
    <property type="entry name" value="P_typ_ATPase_HD_dom"/>
</dbReference>
<accession>A0A384K8V2</accession>
<comment type="subcellular location">
    <subcellularLocation>
        <location evidence="1">Endomembrane system</location>
        <topology evidence="1">Multi-pass membrane protein</topology>
    </subcellularLocation>
</comment>
<feature type="compositionally biased region" description="Acidic residues" evidence="16">
    <location>
        <begin position="12"/>
        <end position="28"/>
    </location>
</feature>
<evidence type="ECO:0000256" key="5">
    <source>
        <dbReference type="ARBA" id="ARBA00022692"/>
    </source>
</evidence>
<feature type="compositionally biased region" description="Low complexity" evidence="16">
    <location>
        <begin position="29"/>
        <end position="44"/>
    </location>
</feature>
<evidence type="ECO:0000256" key="13">
    <source>
        <dbReference type="ARBA" id="ARBA00023008"/>
    </source>
</evidence>
<dbReference type="PROSITE" id="PS50846">
    <property type="entry name" value="HMA_2"/>
    <property type="match status" value="2"/>
</dbReference>
<dbReference type="InterPro" id="IPR006122">
    <property type="entry name" value="HMA_Cu_ion-bd"/>
</dbReference>
<feature type="transmembrane region" description="Helical" evidence="17">
    <location>
        <begin position="478"/>
        <end position="497"/>
    </location>
</feature>
<protein>
    <recommendedName>
        <fullName evidence="3">P-type Cu(+) transporter</fullName>
        <ecNumber evidence="3">7.2.2.8</ecNumber>
    </recommendedName>
</protein>
<dbReference type="Gene3D" id="3.40.50.1000">
    <property type="entry name" value="HAD superfamily/HAD-like"/>
    <property type="match status" value="1"/>
</dbReference>
<dbReference type="Pfam" id="PF00403">
    <property type="entry name" value="HMA"/>
    <property type="match status" value="2"/>
</dbReference>
<proteinExistence type="inferred from homology"/>
<dbReference type="FunFam" id="3.40.50.1000:FF:000144">
    <property type="entry name" value="copper-transporting ATPase 1 isoform X2"/>
    <property type="match status" value="1"/>
</dbReference>
<dbReference type="Proteomes" id="UP000011532">
    <property type="component" value="Unassembled WGS sequence"/>
</dbReference>
<dbReference type="Gene3D" id="2.70.150.10">
    <property type="entry name" value="Calcium-transporting ATPase, cytoplasmic transduction domain A"/>
    <property type="match status" value="1"/>
</dbReference>
<keyword evidence="8" id="KW-0547">Nucleotide-binding</keyword>
<evidence type="ECO:0000313" key="19">
    <source>
        <dbReference type="EMBL" id="ELY37401.1"/>
    </source>
</evidence>
<dbReference type="GO" id="GO:0016020">
    <property type="term" value="C:membrane"/>
    <property type="evidence" value="ECO:0007669"/>
    <property type="project" value="InterPro"/>
</dbReference>
<dbReference type="SUPFAM" id="SSF81653">
    <property type="entry name" value="Calcium ATPase, transduction domain A"/>
    <property type="match status" value="1"/>
</dbReference>
<dbReference type="GO" id="GO:0012505">
    <property type="term" value="C:endomembrane system"/>
    <property type="evidence" value="ECO:0007669"/>
    <property type="project" value="UniProtKB-SubCell"/>
</dbReference>
<dbReference type="GO" id="GO:0005524">
    <property type="term" value="F:ATP binding"/>
    <property type="evidence" value="ECO:0007669"/>
    <property type="project" value="UniProtKB-KW"/>
</dbReference>
<dbReference type="RefSeq" id="WP_004040978.1">
    <property type="nucleotide sequence ID" value="NC_013966.1"/>
</dbReference>
<feature type="transmembrane region" description="Helical" evidence="17">
    <location>
        <begin position="235"/>
        <end position="254"/>
    </location>
</feature>
<comment type="caution">
    <text evidence="19">The sequence shown here is derived from an EMBL/GenBank/DDBJ whole genome shotgun (WGS) entry which is preliminary data.</text>
</comment>
<feature type="region of interest" description="Disordered" evidence="16">
    <location>
        <begin position="204"/>
        <end position="226"/>
    </location>
</feature>
<comment type="similarity">
    <text evidence="2">Belongs to the cation transport ATPase (P-type) (TC 3.A.3) family. Type IB subfamily.</text>
</comment>
<dbReference type="EMBL" id="AOHU01000019">
    <property type="protein sequence ID" value="ELY37401.1"/>
    <property type="molecule type" value="Genomic_DNA"/>
</dbReference>
<reference evidence="20" key="1">
    <citation type="submission" date="2012-11" db="EMBL/GenBank/DDBJ databases">
        <authorList>
            <person name="Becker E.A."/>
            <person name="Seitzer P."/>
            <person name="Tritt A."/>
            <person name="Larsen D."/>
            <person name="Yao A."/>
            <person name="Wu D."/>
            <person name="Darling A."/>
            <person name="Eisen J.A."/>
            <person name="Facciotti M.T."/>
        </authorList>
    </citation>
    <scope>NUCLEOTIDE SEQUENCE [LARGE SCALE GENOMIC DNA]</scope>
    <source>
        <strain evidence="20">ATCC 29605 / DSM 3757 / JCM 8879 / NBRC 14742 / NCIMB 2012 / VKM B-1768 / DS2</strain>
    </source>
</reference>
<dbReference type="InterPro" id="IPR023214">
    <property type="entry name" value="HAD_sf"/>
</dbReference>
<dbReference type="FunFam" id="2.70.150.10:FF:000002">
    <property type="entry name" value="Copper-transporting ATPase 1, putative"/>
    <property type="match status" value="1"/>
</dbReference>
<dbReference type="SFLD" id="SFLDG00002">
    <property type="entry name" value="C1.7:_P-type_atpase_like"/>
    <property type="match status" value="1"/>
</dbReference>
<name>A0A384K8V2_HALVD</name>
<dbReference type="GO" id="GO:0140581">
    <property type="term" value="F:P-type monovalent copper transporter activity"/>
    <property type="evidence" value="ECO:0007669"/>
    <property type="project" value="UniProtKB-EC"/>
</dbReference>
<evidence type="ECO:0000256" key="3">
    <source>
        <dbReference type="ARBA" id="ARBA00012517"/>
    </source>
</evidence>
<dbReference type="Pfam" id="PF00702">
    <property type="entry name" value="Hydrolase"/>
    <property type="match status" value="1"/>
</dbReference>
<dbReference type="InterPro" id="IPR059000">
    <property type="entry name" value="ATPase_P-type_domA"/>
</dbReference>
<dbReference type="PANTHER" id="PTHR48085">
    <property type="entry name" value="CADMIUM/ZINC-TRANSPORTING ATPASE HMA2-RELATED"/>
    <property type="match status" value="1"/>
</dbReference>
<evidence type="ECO:0000256" key="17">
    <source>
        <dbReference type="SAM" id="Phobius"/>
    </source>
</evidence>
<feature type="compositionally biased region" description="Basic and acidic residues" evidence="16">
    <location>
        <begin position="1"/>
        <end position="11"/>
    </location>
</feature>
<dbReference type="InterPro" id="IPR036412">
    <property type="entry name" value="HAD-like_sf"/>
</dbReference>
<dbReference type="Gene3D" id="3.30.70.100">
    <property type="match status" value="2"/>
</dbReference>
<dbReference type="InterPro" id="IPR001757">
    <property type="entry name" value="P_typ_ATPase"/>
</dbReference>
<evidence type="ECO:0000256" key="10">
    <source>
        <dbReference type="ARBA" id="ARBA00022840"/>
    </source>
</evidence>
<keyword evidence="6" id="KW-0479">Metal-binding</keyword>
<dbReference type="CDD" id="cd00371">
    <property type="entry name" value="HMA"/>
    <property type="match status" value="2"/>
</dbReference>
<gene>
    <name evidence="19" type="ORF">C498_00915</name>
</gene>
<keyword evidence="15 17" id="KW-0472">Membrane</keyword>
<evidence type="ECO:0000256" key="7">
    <source>
        <dbReference type="ARBA" id="ARBA00022737"/>
    </source>
</evidence>
<evidence type="ECO:0000256" key="4">
    <source>
        <dbReference type="ARBA" id="ARBA00022448"/>
    </source>
</evidence>
<dbReference type="EC" id="7.2.2.8" evidence="3"/>
<dbReference type="InterPro" id="IPR051014">
    <property type="entry name" value="Cation_Transport_ATPase_IB"/>
</dbReference>
<dbReference type="InterPro" id="IPR036163">
    <property type="entry name" value="HMA_dom_sf"/>
</dbReference>
<dbReference type="GO" id="GO:0016887">
    <property type="term" value="F:ATP hydrolysis activity"/>
    <property type="evidence" value="ECO:0007669"/>
    <property type="project" value="InterPro"/>
</dbReference>
<dbReference type="PROSITE" id="PS00154">
    <property type="entry name" value="ATPASE_E1_E2"/>
    <property type="match status" value="1"/>
</dbReference>
<evidence type="ECO:0000256" key="6">
    <source>
        <dbReference type="ARBA" id="ARBA00022723"/>
    </source>
</evidence>
<keyword evidence="4" id="KW-0813">Transport</keyword>
<evidence type="ECO:0000256" key="1">
    <source>
        <dbReference type="ARBA" id="ARBA00004127"/>
    </source>
</evidence>
<keyword evidence="12 17" id="KW-1133">Transmembrane helix</keyword>
<evidence type="ECO:0000256" key="15">
    <source>
        <dbReference type="ARBA" id="ARBA00023136"/>
    </source>
</evidence>
<keyword evidence="9" id="KW-0187">Copper transport</keyword>
<evidence type="ECO:0000313" key="20">
    <source>
        <dbReference type="Proteomes" id="UP000011532"/>
    </source>
</evidence>
<dbReference type="PANTHER" id="PTHR48085:SF5">
    <property type="entry name" value="CADMIUM_ZINC-TRANSPORTING ATPASE HMA4-RELATED"/>
    <property type="match status" value="1"/>
</dbReference>
<evidence type="ECO:0000256" key="14">
    <source>
        <dbReference type="ARBA" id="ARBA00023065"/>
    </source>
</evidence>
<sequence>MSEHDGRKPAPDDEADASTNPPDDDGCGCDDACGVEGASESGAAGETGGDDSAGGPADSTRAEFSVPDMDCASCANKVESSVRKLDGVGDIDPRATTGRLVVEYDADRTTPDDIRGNIEGAGYAVEDGPSTREVSFTVPDMDCASCAGKVENALNGAPGVLSYETRPTTGTAVVTLAADADLDSVVSAIEAAGYEVTGTDAADAVDGDDGHGHSHSHGGTTGADRGSVWRSTRAVKTWISGGFLAAGIAAEYLLGLELVVASVLGVSFTAAELLYVLGAAVGGQAILRNGYYSAKNRSLDIDFLMSTAILSAVAASLISGPTSLYFEAATLAFLFSVSELLERYSMDRTRDSLRELMDLSPDEATVLRDGVETVVPVEELVVGDVVAVKPGEKIPVDGTVVEGDSAVNQAPITGESVPVDKAEGDEVFAGTVNEAGYLEVRVDSAAGDDTLSRIVSMVEDAQANKTEREQFVERFSSYYTPLMVVVAVAVAAIPPIAFGLDWVTWFVYGITMLVLACPCAFVISTPVSVVSGITSAAKNGVLIKGGTHLEAMGSVEAVAVDKTGTLTKGELTVTDVVPLNGNSEEDVLRCARGLEARSEHPIGEAIVSHAEGTGVAAREVDDFESVTGKGVRADLDGVPHFAGKPGFFEELGFDLEHVHVTGPGEALSAEVRQLCDRHGCLNLVEDTIPRLQSEGKTVVVVGTEDDLEGVVAVADEVRPDARETVAKLREAGLSVVMLTGDNEGTARAIAEQVGVDDFRAGLLPEDKAAAVEGLLDEYGSVAMVGDGINDAPALATATVGVAMGAAGTDTALETADIALMADDLSKLPYLYELSHRANGVIRQNIWASLAIKAVLAVGVPFGYVSVALAVLAGDAGMTMGVTGNAMRLARIRPDE</sequence>
<dbReference type="SFLD" id="SFLDS00003">
    <property type="entry name" value="Haloacid_Dehalogenase"/>
    <property type="match status" value="1"/>
</dbReference>
<reference evidence="19 20" key="2">
    <citation type="journal article" date="2014" name="PLoS Genet.">
        <title>Phylogenetically driven sequencing of extremely halophilic archaea reveals strategies for static and dynamic osmo-response.</title>
        <authorList>
            <person name="Becker E.A."/>
            <person name="Seitzer P.M."/>
            <person name="Tritt A."/>
            <person name="Larsen D."/>
            <person name="Krusor M."/>
            <person name="Yao A.I."/>
            <person name="Wu D."/>
            <person name="Madern D."/>
            <person name="Eisen J.A."/>
            <person name="Darling A.E."/>
            <person name="Facciotti M.T."/>
        </authorList>
    </citation>
    <scope>NUCLEOTIDE SEQUENCE [LARGE SCALE GENOMIC DNA]</scope>
    <source>
        <strain evidence="20">ATCC 29605 / DSM 3757 / JCM 8879 / NBRC 14742 / NCIMB 2012 / VKM B-1768 / DS2</strain>
    </source>
</reference>
<feature type="domain" description="HMA" evidence="18">
    <location>
        <begin position="132"/>
        <end position="197"/>
    </location>
</feature>
<dbReference type="SUPFAM" id="SSF55008">
    <property type="entry name" value="HMA, heavy metal-associated domain"/>
    <property type="match status" value="2"/>
</dbReference>
<dbReference type="InterPro" id="IPR008250">
    <property type="entry name" value="ATPase_P-typ_transduc_dom_A_sf"/>
</dbReference>
<dbReference type="Pfam" id="PF00122">
    <property type="entry name" value="E1-E2_ATPase"/>
    <property type="match status" value="1"/>
</dbReference>
<evidence type="ECO:0000256" key="16">
    <source>
        <dbReference type="SAM" id="MobiDB-lite"/>
    </source>
</evidence>
<dbReference type="InterPro" id="IPR006121">
    <property type="entry name" value="HMA_dom"/>
</dbReference>
<dbReference type="SUPFAM" id="SSF56784">
    <property type="entry name" value="HAD-like"/>
    <property type="match status" value="1"/>
</dbReference>
<dbReference type="AlphaFoldDB" id="A0A384K8V2"/>
<feature type="transmembrane region" description="Helical" evidence="17">
    <location>
        <begin position="849"/>
        <end position="872"/>
    </location>
</feature>